<accession>A0A3B0YCJ3</accession>
<dbReference type="EMBL" id="UOFN01000011">
    <property type="protein sequence ID" value="VAW73002.1"/>
    <property type="molecule type" value="Genomic_DNA"/>
</dbReference>
<evidence type="ECO:0000313" key="1">
    <source>
        <dbReference type="EMBL" id="VAW73002.1"/>
    </source>
</evidence>
<protein>
    <submittedName>
        <fullName evidence="1">Uncharacterized protein</fullName>
    </submittedName>
</protein>
<organism evidence="1">
    <name type="scientific">hydrothermal vent metagenome</name>
    <dbReference type="NCBI Taxonomy" id="652676"/>
    <lineage>
        <taxon>unclassified sequences</taxon>
        <taxon>metagenomes</taxon>
        <taxon>ecological metagenomes</taxon>
    </lineage>
</organism>
<gene>
    <name evidence="1" type="ORF">MNBD_GAMMA15-327</name>
</gene>
<proteinExistence type="predicted"/>
<sequence length="50" mass="5927">MLGINDEYISSSSHKTDYRSIMNRGEVVMRRHEALFSKWLNKKLKENIIS</sequence>
<name>A0A3B0YCJ3_9ZZZZ</name>
<dbReference type="AlphaFoldDB" id="A0A3B0YCJ3"/>
<reference evidence="1" key="1">
    <citation type="submission" date="2018-06" db="EMBL/GenBank/DDBJ databases">
        <authorList>
            <person name="Zhirakovskaya E."/>
        </authorList>
    </citation>
    <scope>NUCLEOTIDE SEQUENCE</scope>
</reference>